<evidence type="ECO:0000256" key="2">
    <source>
        <dbReference type="SAM" id="Phobius"/>
    </source>
</evidence>
<proteinExistence type="predicted"/>
<accession>A0A239NU96</accession>
<evidence type="ECO:0000313" key="3">
    <source>
        <dbReference type="EMBL" id="SNT58437.1"/>
    </source>
</evidence>
<dbReference type="AlphaFoldDB" id="A0A239NU96"/>
<feature type="transmembrane region" description="Helical" evidence="2">
    <location>
        <begin position="157"/>
        <end position="178"/>
    </location>
</feature>
<dbReference type="RefSeq" id="WP_143681769.1">
    <property type="nucleotide sequence ID" value="NZ_FZOF01000049.1"/>
</dbReference>
<reference evidence="3 4" key="1">
    <citation type="submission" date="2017-06" db="EMBL/GenBank/DDBJ databases">
        <authorList>
            <person name="Kim H.J."/>
            <person name="Triplett B.A."/>
        </authorList>
    </citation>
    <scope>NUCLEOTIDE SEQUENCE [LARGE SCALE GENOMIC DNA]</scope>
    <source>
        <strain evidence="3 4">CGMCC 4.1858</strain>
    </source>
</reference>
<evidence type="ECO:0000256" key="1">
    <source>
        <dbReference type="SAM" id="MobiDB-lite"/>
    </source>
</evidence>
<keyword evidence="2" id="KW-0472">Membrane</keyword>
<sequence>MSRVTRFLCAAAYNHRESFRAGILQRLMLPTERFLPPAYGVDPGAVAWHCVRAQRLDAARELAALAVLAAALWVEPVSAAFVVYVATALRLRSYWRQRLRLRVPKPSGVRQLAVPALTVIAALSLAVYVALLVYAVWSGLGGRVPWLAASSAPAVAAQAAGTWVLVGLPAGWGVVAAAERRVRRRRWREIRTAKRLGPPETRGLWGVIETSTARGLRRLSQLEQVTHVEYADDAFYGAGDELEQFPPWSFATQLRRRTPPAPPDVGAGHLRLVKPPEDSGPLLSHSDVIDAIREGMQRFRAGEARAGARLQQLTMRDYVFAPQGHPALISKRPAGDVLADEDEEARHMLGIRVGSWEEDLSTTTFVRATTHGDILYLEVSVRVLLPVQNQYRWSIRTIDAGMLNALRSIPSDILLAVPRHTWQLARRFRLMWGKEPEPAERSAAQAEGWDVPAPPLHINSLREQVAQPSPQNLFQRLDIERYVKAVEHRLISSVQDLLEHKGLESEEFSARVSQVFNTGVIINGGVQSGSIAGGHTVAQTNQTTVQPSTPSNPQTGTVSSPPPA</sequence>
<evidence type="ECO:0000313" key="4">
    <source>
        <dbReference type="Proteomes" id="UP000198280"/>
    </source>
</evidence>
<feature type="transmembrane region" description="Helical" evidence="2">
    <location>
        <begin position="112"/>
        <end position="137"/>
    </location>
</feature>
<feature type="transmembrane region" description="Helical" evidence="2">
    <location>
        <begin position="62"/>
        <end position="91"/>
    </location>
</feature>
<gene>
    <name evidence="3" type="ORF">SAMN05216252_14915</name>
</gene>
<name>A0A239NU96_9ACTN</name>
<dbReference type="EMBL" id="FZOF01000049">
    <property type="protein sequence ID" value="SNT58437.1"/>
    <property type="molecule type" value="Genomic_DNA"/>
</dbReference>
<dbReference type="OrthoDB" id="3078176at2"/>
<dbReference type="Proteomes" id="UP000198280">
    <property type="component" value="Unassembled WGS sequence"/>
</dbReference>
<feature type="region of interest" description="Disordered" evidence="1">
    <location>
        <begin position="541"/>
        <end position="564"/>
    </location>
</feature>
<keyword evidence="4" id="KW-1185">Reference proteome</keyword>
<organism evidence="3 4">
    <name type="scientific">Actinacidiphila glaucinigra</name>
    <dbReference type="NCBI Taxonomy" id="235986"/>
    <lineage>
        <taxon>Bacteria</taxon>
        <taxon>Bacillati</taxon>
        <taxon>Actinomycetota</taxon>
        <taxon>Actinomycetes</taxon>
        <taxon>Kitasatosporales</taxon>
        <taxon>Streptomycetaceae</taxon>
        <taxon>Actinacidiphila</taxon>
    </lineage>
</organism>
<protein>
    <submittedName>
        <fullName evidence="3">Uncharacterized protein</fullName>
    </submittedName>
</protein>
<keyword evidence="2" id="KW-1133">Transmembrane helix</keyword>
<keyword evidence="2" id="KW-0812">Transmembrane</keyword>